<organism evidence="9 10">
    <name type="scientific">Daphnia pulex</name>
    <name type="common">Water flea</name>
    <dbReference type="NCBI Taxonomy" id="6669"/>
    <lineage>
        <taxon>Eukaryota</taxon>
        <taxon>Metazoa</taxon>
        <taxon>Ecdysozoa</taxon>
        <taxon>Arthropoda</taxon>
        <taxon>Crustacea</taxon>
        <taxon>Branchiopoda</taxon>
        <taxon>Diplostraca</taxon>
        <taxon>Cladocera</taxon>
        <taxon>Anomopoda</taxon>
        <taxon>Daphniidae</taxon>
        <taxon>Daphnia</taxon>
    </lineage>
</organism>
<proteinExistence type="predicted"/>
<dbReference type="PROSITE" id="PS50835">
    <property type="entry name" value="IG_LIKE"/>
    <property type="match status" value="1"/>
</dbReference>
<feature type="compositionally biased region" description="Polar residues" evidence="5">
    <location>
        <begin position="586"/>
        <end position="597"/>
    </location>
</feature>
<dbReference type="eggNOG" id="KOG0619">
    <property type="taxonomic scope" value="Eukaryota"/>
</dbReference>
<name>E9GJ98_DAPPU</name>
<dbReference type="SUPFAM" id="SSF48726">
    <property type="entry name" value="Immunoglobulin"/>
    <property type="match status" value="1"/>
</dbReference>
<dbReference type="PANTHER" id="PTHR24366">
    <property type="entry name" value="IG(IMMUNOGLOBULIN) AND LRR(LEUCINE RICH REPEAT) DOMAINS"/>
    <property type="match status" value="1"/>
</dbReference>
<dbReference type="InterPro" id="IPR032675">
    <property type="entry name" value="LRR_dom_sf"/>
</dbReference>
<protein>
    <recommendedName>
        <fullName evidence="8">Ig-like domain-containing protein</fullName>
    </recommendedName>
</protein>
<dbReference type="PANTHER" id="PTHR24366:SF140">
    <property type="entry name" value="IP22191P"/>
    <property type="match status" value="1"/>
</dbReference>
<keyword evidence="4" id="KW-1015">Disulfide bond</keyword>
<dbReference type="InParanoid" id="E9GJ98"/>
<keyword evidence="6" id="KW-0472">Membrane</keyword>
<evidence type="ECO:0000313" key="10">
    <source>
        <dbReference type="Proteomes" id="UP000000305"/>
    </source>
</evidence>
<evidence type="ECO:0000256" key="1">
    <source>
        <dbReference type="ARBA" id="ARBA00022614"/>
    </source>
</evidence>
<accession>E9GJ98</accession>
<dbReference type="AlphaFoldDB" id="E9GJ98"/>
<dbReference type="InterPro" id="IPR000483">
    <property type="entry name" value="Cys-rich_flank_reg_C"/>
</dbReference>
<keyword evidence="1" id="KW-0433">Leucine-rich repeat</keyword>
<keyword evidence="6" id="KW-0812">Transmembrane</keyword>
<dbReference type="SUPFAM" id="SSF52058">
    <property type="entry name" value="L domain-like"/>
    <property type="match status" value="1"/>
</dbReference>
<gene>
    <name evidence="9" type="ORF">DAPPUDRAFT_318592</name>
</gene>
<evidence type="ECO:0000256" key="2">
    <source>
        <dbReference type="ARBA" id="ARBA00022729"/>
    </source>
</evidence>
<keyword evidence="10" id="KW-1185">Reference proteome</keyword>
<reference evidence="9 10" key="1">
    <citation type="journal article" date="2011" name="Science">
        <title>The ecoresponsive genome of Daphnia pulex.</title>
        <authorList>
            <person name="Colbourne J.K."/>
            <person name="Pfrender M.E."/>
            <person name="Gilbert D."/>
            <person name="Thomas W.K."/>
            <person name="Tucker A."/>
            <person name="Oakley T.H."/>
            <person name="Tokishita S."/>
            <person name="Aerts A."/>
            <person name="Arnold G.J."/>
            <person name="Basu M.K."/>
            <person name="Bauer D.J."/>
            <person name="Caceres C.E."/>
            <person name="Carmel L."/>
            <person name="Casola C."/>
            <person name="Choi J.H."/>
            <person name="Detter J.C."/>
            <person name="Dong Q."/>
            <person name="Dusheyko S."/>
            <person name="Eads B.D."/>
            <person name="Frohlich T."/>
            <person name="Geiler-Samerotte K.A."/>
            <person name="Gerlach D."/>
            <person name="Hatcher P."/>
            <person name="Jogdeo S."/>
            <person name="Krijgsveld J."/>
            <person name="Kriventseva E.V."/>
            <person name="Kultz D."/>
            <person name="Laforsch C."/>
            <person name="Lindquist E."/>
            <person name="Lopez J."/>
            <person name="Manak J.R."/>
            <person name="Muller J."/>
            <person name="Pangilinan J."/>
            <person name="Patwardhan R.P."/>
            <person name="Pitluck S."/>
            <person name="Pritham E.J."/>
            <person name="Rechtsteiner A."/>
            <person name="Rho M."/>
            <person name="Rogozin I.B."/>
            <person name="Sakarya O."/>
            <person name="Salamov A."/>
            <person name="Schaack S."/>
            <person name="Shapiro H."/>
            <person name="Shiga Y."/>
            <person name="Skalitzky C."/>
            <person name="Smith Z."/>
            <person name="Souvorov A."/>
            <person name="Sung W."/>
            <person name="Tang Z."/>
            <person name="Tsuchiya D."/>
            <person name="Tu H."/>
            <person name="Vos H."/>
            <person name="Wang M."/>
            <person name="Wolf Y.I."/>
            <person name="Yamagata H."/>
            <person name="Yamada T."/>
            <person name="Ye Y."/>
            <person name="Shaw J.R."/>
            <person name="Andrews J."/>
            <person name="Crease T.J."/>
            <person name="Tang H."/>
            <person name="Lucas S.M."/>
            <person name="Robertson H.M."/>
            <person name="Bork P."/>
            <person name="Koonin E.V."/>
            <person name="Zdobnov E.M."/>
            <person name="Grigoriev I.V."/>
            <person name="Lynch M."/>
            <person name="Boore J.L."/>
        </authorList>
    </citation>
    <scope>NUCLEOTIDE SEQUENCE [LARGE SCALE GENOMIC DNA]</scope>
</reference>
<dbReference type="SMART" id="SM00408">
    <property type="entry name" value="IGc2"/>
    <property type="match status" value="1"/>
</dbReference>
<evidence type="ECO:0000256" key="3">
    <source>
        <dbReference type="ARBA" id="ARBA00022737"/>
    </source>
</evidence>
<dbReference type="InterPro" id="IPR013783">
    <property type="entry name" value="Ig-like_fold"/>
</dbReference>
<evidence type="ECO:0000313" key="9">
    <source>
        <dbReference type="EMBL" id="EFX80523.1"/>
    </source>
</evidence>
<feature type="chain" id="PRO_5003241072" description="Ig-like domain-containing protein" evidence="7">
    <location>
        <begin position="30"/>
        <end position="887"/>
    </location>
</feature>
<dbReference type="FunFam" id="3.80.10.10:FF:000082">
    <property type="entry name" value="Leucine-rich repeat-containing 24"/>
    <property type="match status" value="1"/>
</dbReference>
<dbReference type="KEGG" id="dpx:DAPPUDRAFT_318592"/>
<dbReference type="InterPro" id="IPR003599">
    <property type="entry name" value="Ig_sub"/>
</dbReference>
<evidence type="ECO:0000256" key="5">
    <source>
        <dbReference type="SAM" id="MobiDB-lite"/>
    </source>
</evidence>
<evidence type="ECO:0000256" key="7">
    <source>
        <dbReference type="SAM" id="SignalP"/>
    </source>
</evidence>
<dbReference type="InterPro" id="IPR007110">
    <property type="entry name" value="Ig-like_dom"/>
</dbReference>
<keyword evidence="6" id="KW-1133">Transmembrane helix</keyword>
<feature type="transmembrane region" description="Helical" evidence="6">
    <location>
        <begin position="416"/>
        <end position="440"/>
    </location>
</feature>
<evidence type="ECO:0000256" key="6">
    <source>
        <dbReference type="SAM" id="Phobius"/>
    </source>
</evidence>
<evidence type="ECO:0000256" key="4">
    <source>
        <dbReference type="ARBA" id="ARBA00023157"/>
    </source>
</evidence>
<feature type="domain" description="Ig-like" evidence="8">
    <location>
        <begin position="279"/>
        <end position="397"/>
    </location>
</feature>
<evidence type="ECO:0000259" key="8">
    <source>
        <dbReference type="PROSITE" id="PS50835"/>
    </source>
</evidence>
<dbReference type="InterPro" id="IPR001611">
    <property type="entry name" value="Leu-rich_rpt"/>
</dbReference>
<dbReference type="Proteomes" id="UP000000305">
    <property type="component" value="Unassembled WGS sequence"/>
</dbReference>
<sequence length="887" mass="99865">MRFHCGIINTSLVVVVVIIIFHLAGPTTASATLTEPANTCLKPCVCKWKGGKESVSCHQAGWTEIPSSGLESTIQVLDLSGNPLSQLAANEFRQLGLTHLQRVILQRCALRHIDGTAFYGLTNLVELDLSHNVLSSIPTQAFQFFPELRELKLNGNPLLRLAGQTFALATKLVRLEIANCQLNHIDQKAFHGLELLEWLRLDGNLIEVLPTATLGPLRTLRGIDLHHNPWNCTCPLRPLRSWLAARNMPFSVPPLCLSPQRLRGQSWNRMPLEELACPPRIHPADSLVQVMVGQVANLTCHVQSNPEASVLWFFAERLIVNLTTPEETPLSPPTAVTSSSASNANVNQIYYLREISDRIDRTDKTSTLVLAAAREQDSGFYVCQATNRAERVSANITLLVKSNGIDLAAGQLSRGLTAGLILAIFGMLILVLLICCLCSLKRARMHASLRHRRPSMVMGVASMNGQNSGSMFDKLDQMDHFLRRQSTASDNYKSHHQNGSAFMKSGAMDSSAMENGTGSSSYEPKVETRLFQDKQWLVNNQPAKPSPDIKLPTNDAEVMTEPMMMVDGQHRQIAMYQNKVKFNADAENQQQQPTRRSSILKADKATTSPSPSRNYPDLVDFLPEGDYSPGSSDMTSNQEDMELIQLKRETPPIFPTSRFHFHHRHEPAFPLPSAGRRAILASSSVPFLSHRRRLSDWELNDLDDDLQEEPSPATIFYPAQHVVQPSSGRDSFDSELDGGGGQMELIRRHNSEEVFDEDFHRRYAYHTGQLNRFLFEYRALQKRLAQMQDTWGRCLDDESIDSRPTVRQQQHLRHQQQSQPHHHHHLANLPHVHQRPLRPILKNRLPRHQTRRWSSDEQEPEGILDPPELQSDSYQVPSSVVDELYYS</sequence>
<dbReference type="OrthoDB" id="643377at2759"/>
<dbReference type="EMBL" id="GL732547">
    <property type="protein sequence ID" value="EFX80523.1"/>
    <property type="molecule type" value="Genomic_DNA"/>
</dbReference>
<dbReference type="InterPro" id="IPR003591">
    <property type="entry name" value="Leu-rich_rpt_typical-subtyp"/>
</dbReference>
<dbReference type="Gene3D" id="2.60.40.10">
    <property type="entry name" value="Immunoglobulins"/>
    <property type="match status" value="1"/>
</dbReference>
<dbReference type="Gene3D" id="3.80.10.10">
    <property type="entry name" value="Ribonuclease Inhibitor"/>
    <property type="match status" value="2"/>
</dbReference>
<dbReference type="Pfam" id="PF13855">
    <property type="entry name" value="LRR_8"/>
    <property type="match status" value="2"/>
</dbReference>
<keyword evidence="2 7" id="KW-0732">Signal</keyword>
<dbReference type="SMART" id="SM00082">
    <property type="entry name" value="LRRCT"/>
    <property type="match status" value="1"/>
</dbReference>
<dbReference type="PROSITE" id="PS51450">
    <property type="entry name" value="LRR"/>
    <property type="match status" value="1"/>
</dbReference>
<dbReference type="HOGENOM" id="CLU_325246_0_0_1"/>
<dbReference type="STRING" id="6669.E9GJ98"/>
<dbReference type="InterPro" id="IPR036179">
    <property type="entry name" value="Ig-like_dom_sf"/>
</dbReference>
<dbReference type="CDD" id="cd00096">
    <property type="entry name" value="Ig"/>
    <property type="match status" value="1"/>
</dbReference>
<feature type="region of interest" description="Disordered" evidence="5">
    <location>
        <begin position="843"/>
        <end position="887"/>
    </location>
</feature>
<dbReference type="SMART" id="SM00409">
    <property type="entry name" value="IG"/>
    <property type="match status" value="1"/>
</dbReference>
<keyword evidence="3" id="KW-0677">Repeat</keyword>
<dbReference type="Pfam" id="PF13927">
    <property type="entry name" value="Ig_3"/>
    <property type="match status" value="1"/>
</dbReference>
<dbReference type="SMART" id="SM00369">
    <property type="entry name" value="LRR_TYP"/>
    <property type="match status" value="6"/>
</dbReference>
<dbReference type="InterPro" id="IPR003598">
    <property type="entry name" value="Ig_sub2"/>
</dbReference>
<feature type="region of interest" description="Disordered" evidence="5">
    <location>
        <begin position="585"/>
        <end position="636"/>
    </location>
</feature>
<feature type="signal peptide" evidence="7">
    <location>
        <begin position="1"/>
        <end position="29"/>
    </location>
</feature>